<organism evidence="2 3">
    <name type="scientific">Mucor plumbeus</name>
    <dbReference type="NCBI Taxonomy" id="97098"/>
    <lineage>
        <taxon>Eukaryota</taxon>
        <taxon>Fungi</taxon>
        <taxon>Fungi incertae sedis</taxon>
        <taxon>Mucoromycota</taxon>
        <taxon>Mucoromycotina</taxon>
        <taxon>Mucoromycetes</taxon>
        <taxon>Mucorales</taxon>
        <taxon>Mucorineae</taxon>
        <taxon>Mucoraceae</taxon>
        <taxon>Mucor</taxon>
    </lineage>
</organism>
<keyword evidence="3" id="KW-1185">Reference proteome</keyword>
<reference evidence="2" key="1">
    <citation type="submission" date="2020-12" db="EMBL/GenBank/DDBJ databases">
        <title>Metabolic potential, ecology and presence of endohyphal bacteria is reflected in genomic diversity of Mucoromycotina.</title>
        <authorList>
            <person name="Muszewska A."/>
            <person name="Okrasinska A."/>
            <person name="Steczkiewicz K."/>
            <person name="Drgas O."/>
            <person name="Orlowska M."/>
            <person name="Perlinska-Lenart U."/>
            <person name="Aleksandrzak-Piekarczyk T."/>
            <person name="Szatraj K."/>
            <person name="Zielenkiewicz U."/>
            <person name="Pilsyk S."/>
            <person name="Malc E."/>
            <person name="Mieczkowski P."/>
            <person name="Kruszewska J.S."/>
            <person name="Biernat P."/>
            <person name="Pawlowska J."/>
        </authorList>
    </citation>
    <scope>NUCLEOTIDE SEQUENCE</scope>
    <source>
        <strain evidence="2">CBS 226.32</strain>
    </source>
</reference>
<accession>A0A8H7QX02</accession>
<dbReference type="InterPro" id="IPR001849">
    <property type="entry name" value="PH_domain"/>
</dbReference>
<feature type="domain" description="PH" evidence="1">
    <location>
        <begin position="15"/>
        <end position="120"/>
    </location>
</feature>
<dbReference type="SUPFAM" id="SSF50729">
    <property type="entry name" value="PH domain-like"/>
    <property type="match status" value="1"/>
</dbReference>
<sequence>MNNNLTVITSQYESFSPTAGWLSKMVSLPFGRSRWISRFFVLLDSELRFYKDEHSESSSQVLNLRQIAQVIPASTLQHPYCFRLEPKQQQKDHVLRPWIIECKSEIDMESWVSAIKSRIIKYSPVSSPLLLHQQSPTKPLMTNRIVSTSSVNSNVIALPEVYRMPVLPLRCTNMISGEEDDSKKESLLSRRNKKLAPIVTQSSSSLTCSPQPSLPLYSGSLSDISPSSTLPSPTGAVLGCSLLISPGIIDRYSNYTSKETNNNQTALATQGVLGVEHEKEKQCDTISVESSSPTYLMYKKRFHL</sequence>
<proteinExistence type="predicted"/>
<dbReference type="SMART" id="SM00233">
    <property type="entry name" value="PH"/>
    <property type="match status" value="1"/>
</dbReference>
<dbReference type="AlphaFoldDB" id="A0A8H7QX02"/>
<dbReference type="Proteomes" id="UP000650833">
    <property type="component" value="Unassembled WGS sequence"/>
</dbReference>
<dbReference type="InterPro" id="IPR011993">
    <property type="entry name" value="PH-like_dom_sf"/>
</dbReference>
<gene>
    <name evidence="2" type="ORF">INT46_000470</name>
</gene>
<dbReference type="OrthoDB" id="2344588at2759"/>
<evidence type="ECO:0000313" key="3">
    <source>
        <dbReference type="Proteomes" id="UP000650833"/>
    </source>
</evidence>
<name>A0A8H7QX02_9FUNG</name>
<comment type="caution">
    <text evidence="2">The sequence shown here is derived from an EMBL/GenBank/DDBJ whole genome shotgun (WGS) entry which is preliminary data.</text>
</comment>
<evidence type="ECO:0000313" key="2">
    <source>
        <dbReference type="EMBL" id="KAG2200276.1"/>
    </source>
</evidence>
<dbReference type="PROSITE" id="PS50003">
    <property type="entry name" value="PH_DOMAIN"/>
    <property type="match status" value="1"/>
</dbReference>
<dbReference type="EMBL" id="JAEPRC010000321">
    <property type="protein sequence ID" value="KAG2200276.1"/>
    <property type="molecule type" value="Genomic_DNA"/>
</dbReference>
<evidence type="ECO:0000259" key="1">
    <source>
        <dbReference type="PROSITE" id="PS50003"/>
    </source>
</evidence>
<dbReference type="Gene3D" id="2.30.29.30">
    <property type="entry name" value="Pleckstrin-homology domain (PH domain)/Phosphotyrosine-binding domain (PTB)"/>
    <property type="match status" value="1"/>
</dbReference>
<protein>
    <recommendedName>
        <fullName evidence="1">PH domain-containing protein</fullName>
    </recommendedName>
</protein>
<dbReference type="CDD" id="cd00821">
    <property type="entry name" value="PH"/>
    <property type="match status" value="1"/>
</dbReference>
<dbReference type="Pfam" id="PF00169">
    <property type="entry name" value="PH"/>
    <property type="match status" value="1"/>
</dbReference>